<reference evidence="1" key="1">
    <citation type="submission" date="2020-10" db="EMBL/GenBank/DDBJ databases">
        <authorList>
            <person name="Gilroy R."/>
        </authorList>
    </citation>
    <scope>NUCLEOTIDE SEQUENCE</scope>
    <source>
        <strain evidence="1">CHK187-14744</strain>
    </source>
</reference>
<dbReference type="EMBL" id="DVLT01000033">
    <property type="protein sequence ID" value="HIU02510.1"/>
    <property type="molecule type" value="Genomic_DNA"/>
</dbReference>
<evidence type="ECO:0000313" key="1">
    <source>
        <dbReference type="EMBL" id="HIU02510.1"/>
    </source>
</evidence>
<gene>
    <name evidence="1" type="ORF">IAB63_04585</name>
</gene>
<protein>
    <submittedName>
        <fullName evidence="1">Uncharacterized protein</fullName>
    </submittedName>
</protein>
<dbReference type="Proteomes" id="UP000824164">
    <property type="component" value="Unassembled WGS sequence"/>
</dbReference>
<organism evidence="1 2">
    <name type="scientific">Candidatus Onthocola gallistercoris</name>
    <dbReference type="NCBI Taxonomy" id="2840876"/>
    <lineage>
        <taxon>Bacteria</taxon>
        <taxon>Bacillati</taxon>
        <taxon>Bacillota</taxon>
        <taxon>Bacilli</taxon>
        <taxon>Candidatus Onthocola</taxon>
    </lineage>
</organism>
<proteinExistence type="predicted"/>
<reference evidence="1" key="2">
    <citation type="journal article" date="2021" name="PeerJ">
        <title>Extensive microbial diversity within the chicken gut microbiome revealed by metagenomics and culture.</title>
        <authorList>
            <person name="Gilroy R."/>
            <person name="Ravi A."/>
            <person name="Getino M."/>
            <person name="Pursley I."/>
            <person name="Horton D.L."/>
            <person name="Alikhan N.F."/>
            <person name="Baker D."/>
            <person name="Gharbi K."/>
            <person name="Hall N."/>
            <person name="Watson M."/>
            <person name="Adriaenssens E.M."/>
            <person name="Foster-Nyarko E."/>
            <person name="Jarju S."/>
            <person name="Secka A."/>
            <person name="Antonio M."/>
            <person name="Oren A."/>
            <person name="Chaudhuri R.R."/>
            <person name="La Ragione R."/>
            <person name="Hildebrand F."/>
            <person name="Pallen M.J."/>
        </authorList>
    </citation>
    <scope>NUCLEOTIDE SEQUENCE</scope>
    <source>
        <strain evidence="1">CHK187-14744</strain>
    </source>
</reference>
<name>A0A9D1KXH4_9FIRM</name>
<evidence type="ECO:0000313" key="2">
    <source>
        <dbReference type="Proteomes" id="UP000824164"/>
    </source>
</evidence>
<accession>A0A9D1KXH4</accession>
<dbReference type="AlphaFoldDB" id="A0A9D1KXH4"/>
<sequence length="53" mass="5923">MKKYTLPDAVCRSEGHNMGDALGVYLARHSLPVPRALEKLSKTYVLLMTGFDK</sequence>
<comment type="caution">
    <text evidence="1">The sequence shown here is derived from an EMBL/GenBank/DDBJ whole genome shotgun (WGS) entry which is preliminary data.</text>
</comment>